<name>A0A1X0PAV4_9TRYP</name>
<proteinExistence type="predicted"/>
<dbReference type="InterPro" id="IPR044802">
    <property type="entry name" value="NADKc-like"/>
</dbReference>
<keyword evidence="2" id="KW-0067">ATP-binding</keyword>
<sequence length="732" mass="82262">MSQPPAWLPFIEYVLISLELPMDMFVSKLAACCTMLFLTRSDPELLRSLCHKWAIRFSMDRAKILAHIRSRARRTRSLASCYCASTDSISDLSNTPKLCDPDACVEHFLRLVNTLVPMYFSWNWHRIQDVIRINKEYVLYVQKELLPLCIETSVDAPEPSHGECEAILQLRSSPTIPTVAMMDTFMSTNSMSSVVPIYEDSDGNNIRRKAKLSFATLGNLLEWMRSSPNGLVLIFHAKYSKKSCETLSLFKEIISDKLLNPEPNVCIVHSVAEPELTNMYNISWFPTIIYVPPLTEDNKHSSNNNTDSKKEGGGQLLSIEPSDKSSTLLAEFKSEGSLMNGNRRVQVNGTSTASVSVSAETPLTFYSPTCSDPGENSLSLTLQDSSQEEEELTSIIERGLHRVYPANSELTTKSLVEWVNSKGVNTPRSEKNDHASVNYINVLREEAKFKKYREFISAVVMLRHLQYSSANNTASSREDAPVFIFLGGGMAAGKSTAATALSRSSWWEKHKANSVLVNADDFKVATTPWSQGIKGMHESSAYAAEKLMVKAVNQGRSIVFDGTMMWRPFVKQVIEMVRHAHTTLYSQGMGYKNNGAIEEYFRPVGPRETPLPKPYEIRLLAITVEPEIAVPRGILRMFSTGRGVPIPIQLRSFRLFAENFSEYLTWVDSATLYNNNVFANLEKGELPPVLAEKSIDGQLVVHNEDAYAQFLRQRFLNDDADNVMELYSARKP</sequence>
<dbReference type="STRING" id="67003.A0A1X0PAV4"/>
<dbReference type="GeneID" id="39980918"/>
<evidence type="ECO:0000313" key="6">
    <source>
        <dbReference type="Proteomes" id="UP000192257"/>
    </source>
</evidence>
<protein>
    <recommendedName>
        <fullName evidence="4">Zeta toxin domain-containing protein</fullName>
    </recommendedName>
</protein>
<evidence type="ECO:0000256" key="2">
    <source>
        <dbReference type="ARBA" id="ARBA00022840"/>
    </source>
</evidence>
<evidence type="ECO:0000256" key="1">
    <source>
        <dbReference type="ARBA" id="ARBA00022741"/>
    </source>
</evidence>
<feature type="region of interest" description="Disordered" evidence="3">
    <location>
        <begin position="299"/>
        <end position="320"/>
    </location>
</feature>
<evidence type="ECO:0000259" key="4">
    <source>
        <dbReference type="Pfam" id="PF06414"/>
    </source>
</evidence>
<feature type="domain" description="Zeta toxin" evidence="4">
    <location>
        <begin position="475"/>
        <end position="571"/>
    </location>
</feature>
<accession>A0A1X0PAV4</accession>
<dbReference type="EMBL" id="NBCO01000001">
    <property type="protein sequence ID" value="ORC93580.1"/>
    <property type="molecule type" value="Genomic_DNA"/>
</dbReference>
<dbReference type="GO" id="GO:0005524">
    <property type="term" value="F:ATP binding"/>
    <property type="evidence" value="ECO:0007669"/>
    <property type="project" value="UniProtKB-KW"/>
</dbReference>
<dbReference type="RefSeq" id="XP_028887646.1">
    <property type="nucleotide sequence ID" value="XM_029021138.1"/>
</dbReference>
<dbReference type="InterPro" id="IPR027417">
    <property type="entry name" value="P-loop_NTPase"/>
</dbReference>
<reference evidence="5 6" key="1">
    <citation type="submission" date="2017-03" db="EMBL/GenBank/DDBJ databases">
        <title>An alternative strategy for trypanosome survival in the mammalian bloodstream revealed through genome and transcriptome analysis of the ubiquitous bovine parasite Trypanosoma (Megatrypanum) theileri.</title>
        <authorList>
            <person name="Kelly S."/>
            <person name="Ivens A."/>
            <person name="Mott A."/>
            <person name="O'Neill E."/>
            <person name="Emms D."/>
            <person name="Macleod O."/>
            <person name="Voorheis P."/>
            <person name="Matthews J."/>
            <person name="Matthews K."/>
            <person name="Carrington M."/>
        </authorList>
    </citation>
    <scope>NUCLEOTIDE SEQUENCE [LARGE SCALE GENOMIC DNA]</scope>
    <source>
        <strain evidence="5">Edinburgh</strain>
    </source>
</reference>
<dbReference type="SUPFAM" id="SSF52540">
    <property type="entry name" value="P-loop containing nucleoside triphosphate hydrolases"/>
    <property type="match status" value="1"/>
</dbReference>
<dbReference type="PANTHER" id="PTHR31153:SF1">
    <property type="entry name" value="CALMODULIN CALCIUM-DEPENDENT NAD KINASE"/>
    <property type="match status" value="1"/>
</dbReference>
<comment type="caution">
    <text evidence="5">The sequence shown here is derived from an EMBL/GenBank/DDBJ whole genome shotgun (WGS) entry which is preliminary data.</text>
</comment>
<keyword evidence="1" id="KW-0547">Nucleotide-binding</keyword>
<organism evidence="5 6">
    <name type="scientific">Trypanosoma theileri</name>
    <dbReference type="NCBI Taxonomy" id="67003"/>
    <lineage>
        <taxon>Eukaryota</taxon>
        <taxon>Discoba</taxon>
        <taxon>Euglenozoa</taxon>
        <taxon>Kinetoplastea</taxon>
        <taxon>Metakinetoplastina</taxon>
        <taxon>Trypanosomatida</taxon>
        <taxon>Trypanosomatidae</taxon>
        <taxon>Trypanosoma</taxon>
    </lineage>
</organism>
<dbReference type="Pfam" id="PF06414">
    <property type="entry name" value="Zeta_toxin"/>
    <property type="match status" value="1"/>
</dbReference>
<dbReference type="InterPro" id="IPR010488">
    <property type="entry name" value="Zeta_toxin_domain"/>
</dbReference>
<evidence type="ECO:0000313" key="5">
    <source>
        <dbReference type="EMBL" id="ORC93580.1"/>
    </source>
</evidence>
<dbReference type="OrthoDB" id="10267859at2759"/>
<dbReference type="AlphaFoldDB" id="A0A1X0PAV4"/>
<evidence type="ECO:0000256" key="3">
    <source>
        <dbReference type="SAM" id="MobiDB-lite"/>
    </source>
</evidence>
<dbReference type="PANTHER" id="PTHR31153">
    <property type="entry name" value="CALMODULIN CALCIUM-DEPENDENT NAD KINASE"/>
    <property type="match status" value="1"/>
</dbReference>
<dbReference type="Proteomes" id="UP000192257">
    <property type="component" value="Unassembled WGS sequence"/>
</dbReference>
<dbReference type="Gene3D" id="3.40.50.300">
    <property type="entry name" value="P-loop containing nucleotide triphosphate hydrolases"/>
    <property type="match status" value="1"/>
</dbReference>
<keyword evidence="6" id="KW-1185">Reference proteome</keyword>
<dbReference type="VEuPathDB" id="TriTrypDB:TM35_000014570"/>
<gene>
    <name evidence="5" type="ORF">TM35_000014570</name>
</gene>
<dbReference type="GO" id="GO:0016301">
    <property type="term" value="F:kinase activity"/>
    <property type="evidence" value="ECO:0007669"/>
    <property type="project" value="InterPro"/>
</dbReference>